<dbReference type="InterPro" id="IPR047817">
    <property type="entry name" value="ABC2_TM_bact-type"/>
</dbReference>
<feature type="transmembrane region" description="Helical" evidence="11">
    <location>
        <begin position="88"/>
        <end position="107"/>
    </location>
</feature>
<feature type="transmembrane region" description="Helical" evidence="11">
    <location>
        <begin position="255"/>
        <end position="273"/>
    </location>
</feature>
<dbReference type="InterPro" id="IPR013525">
    <property type="entry name" value="ABC2_TM"/>
</dbReference>
<feature type="transmembrane region" description="Helical" evidence="11">
    <location>
        <begin position="199"/>
        <end position="217"/>
    </location>
</feature>
<reference evidence="13 14" key="1">
    <citation type="submission" date="2019-09" db="EMBL/GenBank/DDBJ databases">
        <authorList>
            <person name="Chandra G."/>
            <person name="Truman W A."/>
        </authorList>
    </citation>
    <scope>NUCLEOTIDE SEQUENCE [LARGE SCALE GENOMIC DNA]</scope>
    <source>
        <strain evidence="13">PS928</strain>
    </source>
</reference>
<dbReference type="PANTHER" id="PTHR30413:SF10">
    <property type="entry name" value="CAPSULE POLYSACCHARIDE EXPORT INNER-MEMBRANE PROTEIN CTRC"/>
    <property type="match status" value="1"/>
</dbReference>
<keyword evidence="6 11" id="KW-0812">Transmembrane</keyword>
<protein>
    <recommendedName>
        <fullName evidence="11">Transport permease protein</fullName>
    </recommendedName>
</protein>
<evidence type="ECO:0000256" key="1">
    <source>
        <dbReference type="ARBA" id="ARBA00004651"/>
    </source>
</evidence>
<keyword evidence="8 11" id="KW-1133">Transmembrane helix</keyword>
<dbReference type="Proteomes" id="UP000381378">
    <property type="component" value="Unassembled WGS sequence"/>
</dbReference>
<keyword evidence="3 11" id="KW-0813">Transport</keyword>
<feature type="transmembrane region" description="Helical" evidence="11">
    <location>
        <begin position="163"/>
        <end position="187"/>
    </location>
</feature>
<evidence type="ECO:0000256" key="5">
    <source>
        <dbReference type="ARBA" id="ARBA00022597"/>
    </source>
</evidence>
<accession>A0A5E7RLG5</accession>
<organism evidence="13 14">
    <name type="scientific">Pseudomonas fluorescens</name>
    <dbReference type="NCBI Taxonomy" id="294"/>
    <lineage>
        <taxon>Bacteria</taxon>
        <taxon>Pseudomonadati</taxon>
        <taxon>Pseudomonadota</taxon>
        <taxon>Gammaproteobacteria</taxon>
        <taxon>Pseudomonadales</taxon>
        <taxon>Pseudomonadaceae</taxon>
        <taxon>Pseudomonas</taxon>
    </lineage>
</organism>
<dbReference type="GO" id="GO:0015920">
    <property type="term" value="P:lipopolysaccharide transport"/>
    <property type="evidence" value="ECO:0007669"/>
    <property type="project" value="TreeGrafter"/>
</dbReference>
<comment type="similarity">
    <text evidence="2 11">Belongs to the ABC-2 integral membrane protein family.</text>
</comment>
<evidence type="ECO:0000313" key="13">
    <source>
        <dbReference type="EMBL" id="VVP74814.1"/>
    </source>
</evidence>
<keyword evidence="4 11" id="KW-1003">Cell membrane</keyword>
<proteinExistence type="inferred from homology"/>
<keyword evidence="9" id="KW-0625">Polysaccharide transport</keyword>
<evidence type="ECO:0000256" key="8">
    <source>
        <dbReference type="ARBA" id="ARBA00022989"/>
    </source>
</evidence>
<evidence type="ECO:0000256" key="7">
    <source>
        <dbReference type="ARBA" id="ARBA00022903"/>
    </source>
</evidence>
<evidence type="ECO:0000256" key="4">
    <source>
        <dbReference type="ARBA" id="ARBA00022475"/>
    </source>
</evidence>
<gene>
    <name evidence="13" type="primary">tagG</name>
    <name evidence="13" type="ORF">PS928_00152</name>
</gene>
<dbReference type="Pfam" id="PF01061">
    <property type="entry name" value="ABC2_membrane"/>
    <property type="match status" value="1"/>
</dbReference>
<evidence type="ECO:0000256" key="10">
    <source>
        <dbReference type="ARBA" id="ARBA00023136"/>
    </source>
</evidence>
<dbReference type="PRINTS" id="PR00164">
    <property type="entry name" value="ABC2TRNSPORT"/>
</dbReference>
<feature type="domain" description="ABC transmembrane type-2" evidence="12">
    <location>
        <begin position="49"/>
        <end position="276"/>
    </location>
</feature>
<keyword evidence="7" id="KW-0972">Capsule biogenesis/degradation</keyword>
<evidence type="ECO:0000256" key="3">
    <source>
        <dbReference type="ARBA" id="ARBA00022448"/>
    </source>
</evidence>
<dbReference type="GO" id="GO:0043190">
    <property type="term" value="C:ATP-binding cassette (ABC) transporter complex"/>
    <property type="evidence" value="ECO:0007669"/>
    <property type="project" value="InterPro"/>
</dbReference>
<dbReference type="OrthoDB" id="9786910at2"/>
<evidence type="ECO:0000256" key="9">
    <source>
        <dbReference type="ARBA" id="ARBA00023047"/>
    </source>
</evidence>
<dbReference type="PIRSF" id="PIRSF006648">
    <property type="entry name" value="DrrB"/>
    <property type="match status" value="1"/>
</dbReference>
<feature type="transmembrane region" description="Helical" evidence="11">
    <location>
        <begin position="47"/>
        <end position="68"/>
    </location>
</feature>
<dbReference type="PANTHER" id="PTHR30413">
    <property type="entry name" value="INNER MEMBRANE TRANSPORT PERMEASE"/>
    <property type="match status" value="1"/>
</dbReference>
<evidence type="ECO:0000313" key="14">
    <source>
        <dbReference type="Proteomes" id="UP000381378"/>
    </source>
</evidence>
<keyword evidence="10 11" id="KW-0472">Membrane</keyword>
<evidence type="ECO:0000256" key="11">
    <source>
        <dbReference type="RuleBase" id="RU361157"/>
    </source>
</evidence>
<keyword evidence="5" id="KW-0762">Sugar transport</keyword>
<dbReference type="RefSeq" id="WP_150785413.1">
    <property type="nucleotide sequence ID" value="NZ_CABVJF010000001.1"/>
</dbReference>
<dbReference type="PROSITE" id="PS51012">
    <property type="entry name" value="ABC_TM2"/>
    <property type="match status" value="1"/>
</dbReference>
<evidence type="ECO:0000256" key="6">
    <source>
        <dbReference type="ARBA" id="ARBA00022692"/>
    </source>
</evidence>
<name>A0A5E7RLG5_PSEFL</name>
<dbReference type="GO" id="GO:0140359">
    <property type="term" value="F:ABC-type transporter activity"/>
    <property type="evidence" value="ECO:0007669"/>
    <property type="project" value="InterPro"/>
</dbReference>
<comment type="subcellular location">
    <subcellularLocation>
        <location evidence="11">Cell inner membrane</location>
        <topology evidence="11">Multi-pass membrane protein</topology>
    </subcellularLocation>
    <subcellularLocation>
        <location evidence="1">Cell membrane</location>
        <topology evidence="1">Multi-pass membrane protein</topology>
    </subcellularLocation>
</comment>
<dbReference type="InterPro" id="IPR000412">
    <property type="entry name" value="ABC_2_transport"/>
</dbReference>
<evidence type="ECO:0000256" key="2">
    <source>
        <dbReference type="ARBA" id="ARBA00007783"/>
    </source>
</evidence>
<sequence length="284" mass="31785">MTPVHVSTNPHSAHSVSPVMLIKNFWRNKQIISQMTRREVAGRYKGSALGLLWSLFNPILMLVVYTFVFSEIFKARWGGTGGDDSKTQFAVVLFVGIIVLNLFCDVINRAPTLIIANANFVKKVIFPVEILSLVTVLAALFNSLINLGVLLVALLVFNGYVPWTAVFIPFVILPLVTLIMGLSWFLASLGVFIRDVGQTVTIVTTVLMFLSPVFYPLDAVPERFRPLILLNPLTFIIEQSRAVLIWGELPDWKGLLMYCTASVIIAYIGYIWFQKTRKGFADVL</sequence>
<evidence type="ECO:0000259" key="12">
    <source>
        <dbReference type="PROSITE" id="PS51012"/>
    </source>
</evidence>
<dbReference type="EMBL" id="CABVJF010000001">
    <property type="protein sequence ID" value="VVP74814.1"/>
    <property type="molecule type" value="Genomic_DNA"/>
</dbReference>
<dbReference type="GO" id="GO:0015774">
    <property type="term" value="P:polysaccharide transport"/>
    <property type="evidence" value="ECO:0007669"/>
    <property type="project" value="UniProtKB-KW"/>
</dbReference>
<feature type="transmembrane region" description="Helical" evidence="11">
    <location>
        <begin position="128"/>
        <end position="157"/>
    </location>
</feature>
<dbReference type="AlphaFoldDB" id="A0A5E7RLG5"/>